<protein>
    <submittedName>
        <fullName evidence="2">Class I SAM-dependent methyltransferase</fullName>
    </submittedName>
</protein>
<dbReference type="PANTHER" id="PTHR43861">
    <property type="entry name" value="TRANS-ACONITATE 2-METHYLTRANSFERASE-RELATED"/>
    <property type="match status" value="1"/>
</dbReference>
<name>A0ABV9DU80_9ACTN</name>
<dbReference type="EMBL" id="JBHSFQ010000005">
    <property type="protein sequence ID" value="MFC4561726.1"/>
    <property type="molecule type" value="Genomic_DNA"/>
</dbReference>
<gene>
    <name evidence="2" type="ORF">ACFO4E_07640</name>
</gene>
<keyword evidence="2" id="KW-0489">Methyltransferase</keyword>
<evidence type="ECO:0000313" key="2">
    <source>
        <dbReference type="EMBL" id="MFC4561726.1"/>
    </source>
</evidence>
<dbReference type="SUPFAM" id="SSF53335">
    <property type="entry name" value="S-adenosyl-L-methionine-dependent methyltransferases"/>
    <property type="match status" value="1"/>
</dbReference>
<reference evidence="3" key="1">
    <citation type="journal article" date="2019" name="Int. J. Syst. Evol. Microbiol.">
        <title>The Global Catalogue of Microorganisms (GCM) 10K type strain sequencing project: providing services to taxonomists for standard genome sequencing and annotation.</title>
        <authorList>
            <consortium name="The Broad Institute Genomics Platform"/>
            <consortium name="The Broad Institute Genome Sequencing Center for Infectious Disease"/>
            <person name="Wu L."/>
            <person name="Ma J."/>
        </authorList>
    </citation>
    <scope>NUCLEOTIDE SEQUENCE [LARGE SCALE GENOMIC DNA]</scope>
    <source>
        <strain evidence="3">XZYJ18</strain>
    </source>
</reference>
<dbReference type="PANTHER" id="PTHR43861:SF1">
    <property type="entry name" value="TRANS-ACONITATE 2-METHYLTRANSFERASE"/>
    <property type="match status" value="1"/>
</dbReference>
<keyword evidence="2" id="KW-0808">Transferase</keyword>
<dbReference type="InterPro" id="IPR029063">
    <property type="entry name" value="SAM-dependent_MTases_sf"/>
</dbReference>
<accession>A0ABV9DU80</accession>
<feature type="domain" description="Methyltransferase type 11" evidence="1">
    <location>
        <begin position="38"/>
        <end position="127"/>
    </location>
</feature>
<comment type="caution">
    <text evidence="2">The sequence shown here is derived from an EMBL/GenBank/DDBJ whole genome shotgun (WGS) entry which is preliminary data.</text>
</comment>
<dbReference type="Pfam" id="PF08241">
    <property type="entry name" value="Methyltransf_11"/>
    <property type="match status" value="1"/>
</dbReference>
<proteinExistence type="predicted"/>
<sequence length="249" mass="26247">MTAHTWDAELYDARHGFVASLGAGLLDLLDARPGERVLDAGCGTGDLADRVAASGAGVVGVDASPDMIDRARARFPGLDLRVADLRDLGPLGGFDAVLSNAVLHWIPDAAGAAASLAGALRPGGRLIAELGGSGNIAAIDGGARALRARHGLEPAANPWYFPGVAEYAAVLERAGFEVTGAWLFDRPTRLPGDDGLATWVRMFGGHLLAGVAVPDAFLSELDARLRPELHRDGTWWADYRRLRVTAVRR</sequence>
<dbReference type="RefSeq" id="WP_378572343.1">
    <property type="nucleotide sequence ID" value="NZ_JBHSFQ010000005.1"/>
</dbReference>
<dbReference type="CDD" id="cd02440">
    <property type="entry name" value="AdoMet_MTases"/>
    <property type="match status" value="1"/>
</dbReference>
<dbReference type="InterPro" id="IPR013216">
    <property type="entry name" value="Methyltransf_11"/>
</dbReference>
<evidence type="ECO:0000313" key="3">
    <source>
        <dbReference type="Proteomes" id="UP001595923"/>
    </source>
</evidence>
<evidence type="ECO:0000259" key="1">
    <source>
        <dbReference type="Pfam" id="PF08241"/>
    </source>
</evidence>
<organism evidence="2 3">
    <name type="scientific">Nocardiopsis mangrovi</name>
    <dbReference type="NCBI Taxonomy" id="1179818"/>
    <lineage>
        <taxon>Bacteria</taxon>
        <taxon>Bacillati</taxon>
        <taxon>Actinomycetota</taxon>
        <taxon>Actinomycetes</taxon>
        <taxon>Streptosporangiales</taxon>
        <taxon>Nocardiopsidaceae</taxon>
        <taxon>Nocardiopsis</taxon>
    </lineage>
</organism>
<keyword evidence="3" id="KW-1185">Reference proteome</keyword>
<dbReference type="GO" id="GO:0008168">
    <property type="term" value="F:methyltransferase activity"/>
    <property type="evidence" value="ECO:0007669"/>
    <property type="project" value="UniProtKB-KW"/>
</dbReference>
<dbReference type="Gene3D" id="3.40.50.150">
    <property type="entry name" value="Vaccinia Virus protein VP39"/>
    <property type="match status" value="1"/>
</dbReference>
<dbReference type="Proteomes" id="UP001595923">
    <property type="component" value="Unassembled WGS sequence"/>
</dbReference>
<dbReference type="GO" id="GO:0032259">
    <property type="term" value="P:methylation"/>
    <property type="evidence" value="ECO:0007669"/>
    <property type="project" value="UniProtKB-KW"/>
</dbReference>